<accession>A0A0C2C8I7</accession>
<feature type="region of interest" description="Disordered" evidence="1">
    <location>
        <begin position="1"/>
        <end position="24"/>
    </location>
</feature>
<reference evidence="2 3" key="1">
    <citation type="submission" date="2013-12" db="EMBL/GenBank/DDBJ databases">
        <title>Draft genome of the parsitic nematode Ancylostoma duodenale.</title>
        <authorList>
            <person name="Mitreva M."/>
        </authorList>
    </citation>
    <scope>NUCLEOTIDE SEQUENCE [LARGE SCALE GENOMIC DNA]</scope>
    <source>
        <strain evidence="2 3">Zhejiang</strain>
    </source>
</reference>
<dbReference type="AlphaFoldDB" id="A0A0C2C8I7"/>
<evidence type="ECO:0000313" key="2">
    <source>
        <dbReference type="EMBL" id="KIH52658.1"/>
    </source>
</evidence>
<sequence length="71" mass="8088">MEEVEEVDHPPPVEATASPLEAKEIGDEISRNEATEDEENGFTYLVSTTEHCEAQKDNVICFVYKRPLLRH</sequence>
<protein>
    <recommendedName>
        <fullName evidence="4">Ground-like domain-containing protein</fullName>
    </recommendedName>
</protein>
<proteinExistence type="predicted"/>
<evidence type="ECO:0000313" key="3">
    <source>
        <dbReference type="Proteomes" id="UP000054047"/>
    </source>
</evidence>
<evidence type="ECO:0000256" key="1">
    <source>
        <dbReference type="SAM" id="MobiDB-lite"/>
    </source>
</evidence>
<dbReference type="Proteomes" id="UP000054047">
    <property type="component" value="Unassembled WGS sequence"/>
</dbReference>
<gene>
    <name evidence="2" type="ORF">ANCDUO_17239</name>
</gene>
<name>A0A0C2C8I7_9BILA</name>
<dbReference type="OrthoDB" id="5873923at2759"/>
<keyword evidence="3" id="KW-1185">Reference proteome</keyword>
<dbReference type="EMBL" id="KN743096">
    <property type="protein sequence ID" value="KIH52658.1"/>
    <property type="molecule type" value="Genomic_DNA"/>
</dbReference>
<organism evidence="2 3">
    <name type="scientific">Ancylostoma duodenale</name>
    <dbReference type="NCBI Taxonomy" id="51022"/>
    <lineage>
        <taxon>Eukaryota</taxon>
        <taxon>Metazoa</taxon>
        <taxon>Ecdysozoa</taxon>
        <taxon>Nematoda</taxon>
        <taxon>Chromadorea</taxon>
        <taxon>Rhabditida</taxon>
        <taxon>Rhabditina</taxon>
        <taxon>Rhabditomorpha</taxon>
        <taxon>Strongyloidea</taxon>
        <taxon>Ancylostomatidae</taxon>
        <taxon>Ancylostomatinae</taxon>
        <taxon>Ancylostoma</taxon>
    </lineage>
</organism>
<evidence type="ECO:0008006" key="4">
    <source>
        <dbReference type="Google" id="ProtNLM"/>
    </source>
</evidence>